<evidence type="ECO:0000313" key="2">
    <source>
        <dbReference type="EMBL" id="MCY9519264.1"/>
    </source>
</evidence>
<accession>A0ABT4DPH9</accession>
<dbReference type="Proteomes" id="UP001207626">
    <property type="component" value="Unassembled WGS sequence"/>
</dbReference>
<proteinExistence type="predicted"/>
<sequence length="161" mass="17981">MNGSRWMRSKMYIAVWAVLAISLLLLIQGNGEKAISGVIVAGIVYAVVKYFGARQAEQSTAQEQRSYGILVICEQTDGDGDEIQHEDLLDEIFAAGNVDISYQCSAEELREWNPALDVPQLPCFMVLNGSSAEELEDQVKQPLIYSSNHQEVIRFIQENKL</sequence>
<keyword evidence="3" id="KW-1185">Reference proteome</keyword>
<dbReference type="GeneID" id="77002869"/>
<evidence type="ECO:0000313" key="3">
    <source>
        <dbReference type="Proteomes" id="UP001207626"/>
    </source>
</evidence>
<dbReference type="RefSeq" id="WP_087431716.1">
    <property type="nucleotide sequence ID" value="NZ_JAFFHZ010000001.1"/>
</dbReference>
<keyword evidence="1" id="KW-0472">Membrane</keyword>
<dbReference type="EMBL" id="JAMDLW010000007">
    <property type="protein sequence ID" value="MCY9519264.1"/>
    <property type="molecule type" value="Genomic_DNA"/>
</dbReference>
<feature type="transmembrane region" description="Helical" evidence="1">
    <location>
        <begin position="12"/>
        <end position="28"/>
    </location>
</feature>
<evidence type="ECO:0000256" key="1">
    <source>
        <dbReference type="SAM" id="Phobius"/>
    </source>
</evidence>
<protein>
    <submittedName>
        <fullName evidence="2">Uncharacterized protein</fullName>
    </submittedName>
</protein>
<gene>
    <name evidence="2" type="ORF">M5X09_06145</name>
</gene>
<feature type="transmembrane region" description="Helical" evidence="1">
    <location>
        <begin position="34"/>
        <end position="52"/>
    </location>
</feature>
<keyword evidence="1" id="KW-0812">Transmembrane</keyword>
<organism evidence="2 3">
    <name type="scientific">Paenibacillus apiarius</name>
    <dbReference type="NCBI Taxonomy" id="46240"/>
    <lineage>
        <taxon>Bacteria</taxon>
        <taxon>Bacillati</taxon>
        <taxon>Bacillota</taxon>
        <taxon>Bacilli</taxon>
        <taxon>Bacillales</taxon>
        <taxon>Paenibacillaceae</taxon>
        <taxon>Paenibacillus</taxon>
    </lineage>
</organism>
<comment type="caution">
    <text evidence="2">The sequence shown here is derived from an EMBL/GenBank/DDBJ whole genome shotgun (WGS) entry which is preliminary data.</text>
</comment>
<reference evidence="2 3" key="1">
    <citation type="submission" date="2022-05" db="EMBL/GenBank/DDBJ databases">
        <title>Genome Sequencing of Bee-Associated Microbes.</title>
        <authorList>
            <person name="Dunlap C."/>
        </authorList>
    </citation>
    <scope>NUCLEOTIDE SEQUENCE [LARGE SCALE GENOMIC DNA]</scope>
    <source>
        <strain evidence="2 3">NRRL NRS-1438</strain>
    </source>
</reference>
<name>A0ABT4DPH9_9BACL</name>
<keyword evidence="1" id="KW-1133">Transmembrane helix</keyword>